<reference evidence="10 11" key="1">
    <citation type="submission" date="2022-06" db="EMBL/GenBank/DDBJ databases">
        <title>Dyella sp. Sa strain:Sa Genome sequencing.</title>
        <authorList>
            <person name="Park S."/>
        </authorList>
    </citation>
    <scope>NUCLEOTIDE SEQUENCE [LARGE SCALE GENOMIC DNA]</scope>
    <source>
        <strain evidence="10 11">Sa</strain>
    </source>
</reference>
<dbReference type="PANTHER" id="PTHR42747:SF3">
    <property type="entry name" value="NITRONATE MONOOXYGENASE-RELATED"/>
    <property type="match status" value="1"/>
</dbReference>
<evidence type="ECO:0000256" key="5">
    <source>
        <dbReference type="ARBA" id="ARBA00022643"/>
    </source>
</evidence>
<dbReference type="CDD" id="cd04730">
    <property type="entry name" value="NPD_like"/>
    <property type="match status" value="1"/>
</dbReference>
<organism evidence="10 11">
    <name type="scientific">Dyella lutea</name>
    <dbReference type="NCBI Taxonomy" id="2950441"/>
    <lineage>
        <taxon>Bacteria</taxon>
        <taxon>Pseudomonadati</taxon>
        <taxon>Pseudomonadota</taxon>
        <taxon>Gammaproteobacteria</taxon>
        <taxon>Lysobacterales</taxon>
        <taxon>Rhodanobacteraceae</taxon>
        <taxon>Dyella</taxon>
    </lineage>
</organism>
<name>A0ABT1FEN1_9GAMM</name>
<keyword evidence="3" id="KW-0216">Detoxification</keyword>
<evidence type="ECO:0000313" key="10">
    <source>
        <dbReference type="EMBL" id="MCP1375839.1"/>
    </source>
</evidence>
<dbReference type="GO" id="GO:0004497">
    <property type="term" value="F:monooxygenase activity"/>
    <property type="evidence" value="ECO:0007669"/>
    <property type="project" value="UniProtKB-KW"/>
</dbReference>
<dbReference type="InterPro" id="IPR004136">
    <property type="entry name" value="NMO"/>
</dbReference>
<evidence type="ECO:0000256" key="7">
    <source>
        <dbReference type="ARBA" id="ARBA00023033"/>
    </source>
</evidence>
<comment type="caution">
    <text evidence="10">The sequence shown here is derived from an EMBL/GenBank/DDBJ whole genome shotgun (WGS) entry which is preliminary data.</text>
</comment>
<proteinExistence type="inferred from homology"/>
<dbReference type="Proteomes" id="UP001204615">
    <property type="component" value="Unassembled WGS sequence"/>
</dbReference>
<dbReference type="RefSeq" id="WP_253568598.1">
    <property type="nucleotide sequence ID" value="NZ_JAMZEK010000004.1"/>
</dbReference>
<evidence type="ECO:0000256" key="3">
    <source>
        <dbReference type="ARBA" id="ARBA00022575"/>
    </source>
</evidence>
<sequence length="355" mass="37316">MPPRPDPRLARLLGIEHPLLLAPMAGAADEALAVAVARAGGLGSLPCAMLDADTLRTQVTRFRTAIEAPINLNFFCHFEPLPDADREARWRERLAPYYDALGVPRDTQAPAPQRRPFDEQACATVESLRPEVVSFHFGLPAPELLARVKAGGARVLGSATTVDEARWLAAHGCDAIIAQGWEAGGHRGSFLDAPVATQPGLLALLPQVVDAVDRPVIAAGGIGDVRGIRAALALGAAGVQLGTAFLLSDEARIRPLHRAALASARAAQTAVTNLFSGRPARGIVNRLMRELGPMCDDVPAFPSGGTALAPLRQRTEPEGIDDFVNLWAGEAAPLAQTGPAEAIARALIEAFPPSG</sequence>
<evidence type="ECO:0000313" key="11">
    <source>
        <dbReference type="Proteomes" id="UP001204615"/>
    </source>
</evidence>
<dbReference type="SUPFAM" id="SSF51412">
    <property type="entry name" value="Inosine monophosphate dehydrogenase (IMPDH)"/>
    <property type="match status" value="1"/>
</dbReference>
<keyword evidence="7 10" id="KW-0503">Monooxygenase</keyword>
<comment type="catalytic activity">
    <reaction evidence="9">
        <text>3 propionate 3-nitronate + 3 O2 + H2O = 3 3-oxopropanoate + 2 nitrate + nitrite + H2O2 + 3 H(+)</text>
        <dbReference type="Rhea" id="RHEA:57332"/>
        <dbReference type="ChEBI" id="CHEBI:15377"/>
        <dbReference type="ChEBI" id="CHEBI:15378"/>
        <dbReference type="ChEBI" id="CHEBI:15379"/>
        <dbReference type="ChEBI" id="CHEBI:16240"/>
        <dbReference type="ChEBI" id="CHEBI:16301"/>
        <dbReference type="ChEBI" id="CHEBI:17632"/>
        <dbReference type="ChEBI" id="CHEBI:33190"/>
        <dbReference type="ChEBI" id="CHEBI:136067"/>
    </reaction>
</comment>
<comment type="cofactor">
    <cofactor evidence="1">
        <name>FMN</name>
        <dbReference type="ChEBI" id="CHEBI:58210"/>
    </cofactor>
</comment>
<keyword evidence="6" id="KW-0560">Oxidoreductase</keyword>
<evidence type="ECO:0000256" key="4">
    <source>
        <dbReference type="ARBA" id="ARBA00022630"/>
    </source>
</evidence>
<dbReference type="InterPro" id="IPR013785">
    <property type="entry name" value="Aldolase_TIM"/>
</dbReference>
<accession>A0ABT1FEN1</accession>
<gene>
    <name evidence="10" type="ORF">NC595_17455</name>
</gene>
<evidence type="ECO:0000256" key="1">
    <source>
        <dbReference type="ARBA" id="ARBA00001917"/>
    </source>
</evidence>
<protein>
    <recommendedName>
        <fullName evidence="8">Propionate 3-nitronate monooxygenase</fullName>
    </recommendedName>
</protein>
<evidence type="ECO:0000256" key="6">
    <source>
        <dbReference type="ARBA" id="ARBA00023002"/>
    </source>
</evidence>
<dbReference type="Gene3D" id="3.20.20.70">
    <property type="entry name" value="Aldolase class I"/>
    <property type="match status" value="1"/>
</dbReference>
<keyword evidence="4" id="KW-0285">Flavoprotein</keyword>
<dbReference type="PANTHER" id="PTHR42747">
    <property type="entry name" value="NITRONATE MONOOXYGENASE-RELATED"/>
    <property type="match status" value="1"/>
</dbReference>
<evidence type="ECO:0000256" key="2">
    <source>
        <dbReference type="ARBA" id="ARBA00009881"/>
    </source>
</evidence>
<keyword evidence="5" id="KW-0288">FMN</keyword>
<comment type="similarity">
    <text evidence="2">Belongs to the nitronate monooxygenase family. NMO class I subfamily.</text>
</comment>
<dbReference type="Pfam" id="PF03060">
    <property type="entry name" value="NMO"/>
    <property type="match status" value="1"/>
</dbReference>
<keyword evidence="11" id="KW-1185">Reference proteome</keyword>
<evidence type="ECO:0000256" key="9">
    <source>
        <dbReference type="ARBA" id="ARBA00049401"/>
    </source>
</evidence>
<evidence type="ECO:0000256" key="8">
    <source>
        <dbReference type="ARBA" id="ARBA00031155"/>
    </source>
</evidence>
<dbReference type="EMBL" id="JAMZEK010000004">
    <property type="protein sequence ID" value="MCP1375839.1"/>
    <property type="molecule type" value="Genomic_DNA"/>
</dbReference>